<sequence>MPLHTEERTLSPVLKYTVKGIQEGADDVAPAGQFTARLWEFHMIQFSLFPMASQTPRHRWINTGSLLCRRRRPRFHRTDDKPATD</sequence>
<keyword evidence="2" id="KW-1185">Reference proteome</keyword>
<proteinExistence type="predicted"/>
<dbReference type="EMBL" id="JAGKHQ010000005">
    <property type="protein sequence ID" value="KAG7515284.1"/>
    <property type="molecule type" value="Genomic_DNA"/>
</dbReference>
<dbReference type="AlphaFoldDB" id="A0AAV6SDR9"/>
<dbReference type="Proteomes" id="UP000693946">
    <property type="component" value="Linkage Group LG13"/>
</dbReference>
<gene>
    <name evidence="1" type="ORF">JOB18_004576</name>
</gene>
<evidence type="ECO:0000313" key="1">
    <source>
        <dbReference type="EMBL" id="KAG7515284.1"/>
    </source>
</evidence>
<organism evidence="1 2">
    <name type="scientific">Solea senegalensis</name>
    <name type="common">Senegalese sole</name>
    <dbReference type="NCBI Taxonomy" id="28829"/>
    <lineage>
        <taxon>Eukaryota</taxon>
        <taxon>Metazoa</taxon>
        <taxon>Chordata</taxon>
        <taxon>Craniata</taxon>
        <taxon>Vertebrata</taxon>
        <taxon>Euteleostomi</taxon>
        <taxon>Actinopterygii</taxon>
        <taxon>Neopterygii</taxon>
        <taxon>Teleostei</taxon>
        <taxon>Neoteleostei</taxon>
        <taxon>Acanthomorphata</taxon>
        <taxon>Carangaria</taxon>
        <taxon>Pleuronectiformes</taxon>
        <taxon>Pleuronectoidei</taxon>
        <taxon>Soleidae</taxon>
        <taxon>Solea</taxon>
    </lineage>
</organism>
<accession>A0AAV6SDR9</accession>
<evidence type="ECO:0000313" key="2">
    <source>
        <dbReference type="Proteomes" id="UP000693946"/>
    </source>
</evidence>
<name>A0AAV6SDR9_SOLSE</name>
<reference evidence="1 2" key="1">
    <citation type="journal article" date="2021" name="Sci. Rep.">
        <title>Chromosome anchoring in Senegalese sole (Solea senegalensis) reveals sex-associated markers and genome rearrangements in flatfish.</title>
        <authorList>
            <person name="Guerrero-Cozar I."/>
            <person name="Gomez-Garrido J."/>
            <person name="Berbel C."/>
            <person name="Martinez-Blanch J.F."/>
            <person name="Alioto T."/>
            <person name="Claros M.G."/>
            <person name="Gagnaire P.A."/>
            <person name="Manchado M."/>
        </authorList>
    </citation>
    <scope>NUCLEOTIDE SEQUENCE [LARGE SCALE GENOMIC DNA]</scope>
    <source>
        <strain evidence="1">Sse05_10M</strain>
    </source>
</reference>
<protein>
    <submittedName>
        <fullName evidence="1">Uncharacterized protein</fullName>
    </submittedName>
</protein>
<comment type="caution">
    <text evidence="1">The sequence shown here is derived from an EMBL/GenBank/DDBJ whole genome shotgun (WGS) entry which is preliminary data.</text>
</comment>